<name>A0A315XSL7_RUMFL</name>
<dbReference type="RefSeq" id="WP_109728182.1">
    <property type="nucleotide sequence ID" value="NZ_QGDI01000023.1"/>
</dbReference>
<keyword evidence="4 6" id="KW-1133">Transmembrane helix</keyword>
<evidence type="ECO:0000256" key="2">
    <source>
        <dbReference type="ARBA" id="ARBA00022475"/>
    </source>
</evidence>
<keyword evidence="3 6" id="KW-0812">Transmembrane</keyword>
<feature type="transmembrane region" description="Helical" evidence="6">
    <location>
        <begin position="336"/>
        <end position="359"/>
    </location>
</feature>
<sequence>MKNTSIIDRFGITGILFVLGLIISSFVLINTIDIASRVTKEDISNNNYSERIYYRLSYNEKKLSKEEYNDTVRYIIDCLKELNCNSSIEDVGICVNNQIDDMFPEIVINTGDDFKLQLTDTKSYTPDDNLYQLIVGESIVNLTDNHKGNKLDVSGIQVPIQGVFLNNNAASIDYSMMFIYDNCDQELKQYLFSQISDMFSSFDIQVNLYSDDTLEGEDKKFLRNMDERSIVCEKYTPRYGVSDYQNYWYRFYNKIFITVCMIFSLFTCFSLSYLWISSRKKEIAIRKAFGYSNKKIFLLVTKDIFRLTVPAIMVSMIIEVLYCLVFDNMSFFDKFFILKFVGVLLGAFIIGILCTVNVMQEVAKTAPISAIREE</sequence>
<feature type="domain" description="ABC3 transporter permease C-terminal" evidence="7">
    <location>
        <begin position="255"/>
        <end position="356"/>
    </location>
</feature>
<comment type="subcellular location">
    <subcellularLocation>
        <location evidence="1">Cell membrane</location>
        <topology evidence="1">Multi-pass membrane protein</topology>
    </subcellularLocation>
</comment>
<feature type="transmembrane region" description="Helical" evidence="6">
    <location>
        <begin position="12"/>
        <end position="32"/>
    </location>
</feature>
<evidence type="ECO:0000256" key="3">
    <source>
        <dbReference type="ARBA" id="ARBA00022692"/>
    </source>
</evidence>
<organism evidence="8 9">
    <name type="scientific">Ruminococcus flavefaciens</name>
    <dbReference type="NCBI Taxonomy" id="1265"/>
    <lineage>
        <taxon>Bacteria</taxon>
        <taxon>Bacillati</taxon>
        <taxon>Bacillota</taxon>
        <taxon>Clostridia</taxon>
        <taxon>Eubacteriales</taxon>
        <taxon>Oscillospiraceae</taxon>
        <taxon>Ruminococcus</taxon>
    </lineage>
</organism>
<feature type="transmembrane region" description="Helical" evidence="6">
    <location>
        <begin position="304"/>
        <end position="324"/>
    </location>
</feature>
<dbReference type="AlphaFoldDB" id="A0A315XSL7"/>
<accession>A0A315XSL7</accession>
<reference evidence="8 9" key="1">
    <citation type="submission" date="2018-05" db="EMBL/GenBank/DDBJ databases">
        <title>The Hungate 1000. A catalogue of reference genomes from the rumen microbiome.</title>
        <authorList>
            <person name="Kelly W."/>
        </authorList>
    </citation>
    <scope>NUCLEOTIDE SEQUENCE [LARGE SCALE GENOMIC DNA]</scope>
    <source>
        <strain evidence="8 9">SAb67</strain>
    </source>
</reference>
<keyword evidence="5 6" id="KW-0472">Membrane</keyword>
<dbReference type="EMBL" id="QGDI01000023">
    <property type="protein sequence ID" value="PWJ09643.1"/>
    <property type="molecule type" value="Genomic_DNA"/>
</dbReference>
<gene>
    <name evidence="8" type="ORF">IE37_03462</name>
</gene>
<dbReference type="InterPro" id="IPR003838">
    <property type="entry name" value="ABC3_permease_C"/>
</dbReference>
<keyword evidence="2" id="KW-1003">Cell membrane</keyword>
<feature type="transmembrane region" description="Helical" evidence="6">
    <location>
        <begin position="255"/>
        <end position="276"/>
    </location>
</feature>
<comment type="caution">
    <text evidence="8">The sequence shown here is derived from an EMBL/GenBank/DDBJ whole genome shotgun (WGS) entry which is preliminary data.</text>
</comment>
<evidence type="ECO:0000313" key="9">
    <source>
        <dbReference type="Proteomes" id="UP000245720"/>
    </source>
</evidence>
<dbReference type="Pfam" id="PF02687">
    <property type="entry name" value="FtsX"/>
    <property type="match status" value="1"/>
</dbReference>
<evidence type="ECO:0000256" key="1">
    <source>
        <dbReference type="ARBA" id="ARBA00004651"/>
    </source>
</evidence>
<dbReference type="Proteomes" id="UP000245720">
    <property type="component" value="Unassembled WGS sequence"/>
</dbReference>
<evidence type="ECO:0000256" key="6">
    <source>
        <dbReference type="SAM" id="Phobius"/>
    </source>
</evidence>
<proteinExistence type="predicted"/>
<evidence type="ECO:0000256" key="4">
    <source>
        <dbReference type="ARBA" id="ARBA00022989"/>
    </source>
</evidence>
<dbReference type="OrthoDB" id="1825496at2"/>
<evidence type="ECO:0000256" key="5">
    <source>
        <dbReference type="ARBA" id="ARBA00023136"/>
    </source>
</evidence>
<evidence type="ECO:0000313" key="8">
    <source>
        <dbReference type="EMBL" id="PWJ09643.1"/>
    </source>
</evidence>
<dbReference type="GO" id="GO:0005886">
    <property type="term" value="C:plasma membrane"/>
    <property type="evidence" value="ECO:0007669"/>
    <property type="project" value="UniProtKB-SubCell"/>
</dbReference>
<protein>
    <submittedName>
        <fullName evidence="8">FtsX-like permease family protein</fullName>
    </submittedName>
</protein>
<evidence type="ECO:0000259" key="7">
    <source>
        <dbReference type="Pfam" id="PF02687"/>
    </source>
</evidence>